<dbReference type="SUPFAM" id="SSF56801">
    <property type="entry name" value="Acetyl-CoA synthetase-like"/>
    <property type="match status" value="1"/>
</dbReference>
<dbReference type="PANTHER" id="PTHR24096:SF422">
    <property type="entry name" value="BCDNA.GH02901"/>
    <property type="match status" value="1"/>
</dbReference>
<dbReference type="InterPro" id="IPR025110">
    <property type="entry name" value="AMP-bd_C"/>
</dbReference>
<gene>
    <name evidence="6" type="ORF">Pmani_015841</name>
</gene>
<evidence type="ECO:0000256" key="1">
    <source>
        <dbReference type="ARBA" id="ARBA00004275"/>
    </source>
</evidence>
<dbReference type="FunFam" id="3.30.300.30:FF:000007">
    <property type="entry name" value="4-coumarate--CoA ligase 2"/>
    <property type="match status" value="1"/>
</dbReference>
<evidence type="ECO:0000259" key="5">
    <source>
        <dbReference type="Pfam" id="PF13193"/>
    </source>
</evidence>
<dbReference type="InterPro" id="IPR000873">
    <property type="entry name" value="AMP-dep_synth/lig_dom"/>
</dbReference>
<evidence type="ECO:0000256" key="2">
    <source>
        <dbReference type="ARBA" id="ARBA00006432"/>
    </source>
</evidence>
<protein>
    <recommendedName>
        <fullName evidence="8">4-coumarate--CoA ligase</fullName>
    </recommendedName>
</protein>
<dbReference type="Gene3D" id="3.40.50.12780">
    <property type="entry name" value="N-terminal domain of ligase-like"/>
    <property type="match status" value="1"/>
</dbReference>
<dbReference type="AlphaFoldDB" id="A0AAE1U712"/>
<comment type="similarity">
    <text evidence="2">Belongs to the ATP-dependent AMP-binding enzyme family.</text>
</comment>
<evidence type="ECO:0000313" key="6">
    <source>
        <dbReference type="EMBL" id="KAK4312753.1"/>
    </source>
</evidence>
<dbReference type="GO" id="GO:0016405">
    <property type="term" value="F:CoA-ligase activity"/>
    <property type="evidence" value="ECO:0007669"/>
    <property type="project" value="TreeGrafter"/>
</dbReference>
<dbReference type="Gene3D" id="3.30.300.30">
    <property type="match status" value="1"/>
</dbReference>
<dbReference type="Pfam" id="PF13193">
    <property type="entry name" value="AMP-binding_C"/>
    <property type="match status" value="1"/>
</dbReference>
<accession>A0AAE1U712</accession>
<keyword evidence="7" id="KW-1185">Reference proteome</keyword>
<name>A0AAE1U712_9EUCA</name>
<dbReference type="InterPro" id="IPR042099">
    <property type="entry name" value="ANL_N_sf"/>
</dbReference>
<organism evidence="6 7">
    <name type="scientific">Petrolisthes manimaculis</name>
    <dbReference type="NCBI Taxonomy" id="1843537"/>
    <lineage>
        <taxon>Eukaryota</taxon>
        <taxon>Metazoa</taxon>
        <taxon>Ecdysozoa</taxon>
        <taxon>Arthropoda</taxon>
        <taxon>Crustacea</taxon>
        <taxon>Multicrustacea</taxon>
        <taxon>Malacostraca</taxon>
        <taxon>Eumalacostraca</taxon>
        <taxon>Eucarida</taxon>
        <taxon>Decapoda</taxon>
        <taxon>Pleocyemata</taxon>
        <taxon>Anomura</taxon>
        <taxon>Galatheoidea</taxon>
        <taxon>Porcellanidae</taxon>
        <taxon>Petrolisthes</taxon>
    </lineage>
</organism>
<dbReference type="PANTHER" id="PTHR24096">
    <property type="entry name" value="LONG-CHAIN-FATTY-ACID--COA LIGASE"/>
    <property type="match status" value="1"/>
</dbReference>
<evidence type="ECO:0000313" key="7">
    <source>
        <dbReference type="Proteomes" id="UP001292094"/>
    </source>
</evidence>
<feature type="domain" description="AMP-dependent synthetase/ligase" evidence="4">
    <location>
        <begin position="60"/>
        <end position="418"/>
    </location>
</feature>
<dbReference type="EMBL" id="JAWZYT010001379">
    <property type="protein sequence ID" value="KAK4312753.1"/>
    <property type="molecule type" value="Genomic_DNA"/>
</dbReference>
<dbReference type="CDD" id="cd05911">
    <property type="entry name" value="Firefly_Luc_like"/>
    <property type="match status" value="1"/>
</dbReference>
<evidence type="ECO:0000256" key="3">
    <source>
        <dbReference type="ARBA" id="ARBA00023140"/>
    </source>
</evidence>
<reference evidence="6" key="1">
    <citation type="submission" date="2023-11" db="EMBL/GenBank/DDBJ databases">
        <title>Genome assemblies of two species of porcelain crab, Petrolisthes cinctipes and Petrolisthes manimaculis (Anomura: Porcellanidae).</title>
        <authorList>
            <person name="Angst P."/>
        </authorList>
    </citation>
    <scope>NUCLEOTIDE SEQUENCE</scope>
    <source>
        <strain evidence="6">PB745_02</strain>
        <tissue evidence="6">Gill</tissue>
    </source>
</reference>
<dbReference type="InterPro" id="IPR045851">
    <property type="entry name" value="AMP-bd_C_sf"/>
</dbReference>
<dbReference type="PROSITE" id="PS00455">
    <property type="entry name" value="AMP_BINDING"/>
    <property type="match status" value="1"/>
</dbReference>
<dbReference type="Pfam" id="PF00501">
    <property type="entry name" value="AMP-binding"/>
    <property type="match status" value="1"/>
</dbReference>
<dbReference type="Proteomes" id="UP001292094">
    <property type="component" value="Unassembled WGS sequence"/>
</dbReference>
<evidence type="ECO:0000259" key="4">
    <source>
        <dbReference type="Pfam" id="PF00501"/>
    </source>
</evidence>
<feature type="domain" description="AMP-binding enzyme C-terminal" evidence="5">
    <location>
        <begin position="469"/>
        <end position="545"/>
    </location>
</feature>
<evidence type="ECO:0008006" key="8">
    <source>
        <dbReference type="Google" id="ProtNLM"/>
    </source>
</evidence>
<proteinExistence type="inferred from homology"/>
<dbReference type="GO" id="GO:0005777">
    <property type="term" value="C:peroxisome"/>
    <property type="evidence" value="ECO:0007669"/>
    <property type="project" value="UniProtKB-SubCell"/>
</dbReference>
<sequence>MTTLSRTYRQPDDCRITVQQKGDAMVMMGSEKEDHIHKCQWEDVGPVPKESFAEYMINRITQHGDKAALIDGVSGEAMSYNELNSMIRKLSHGWKAAGLTADEVVCVVSPNCILAPPTFLAAAAISAPVTFANPLYTPGELRRHITHSKARWVIGHPACLPSVQEATKDLEDIKGLYVLGNNAVDGIEPITSLQQEAPIDWTPSGVSGEGLVLLPYSSGTTGLPKGVELSSFNWLAVLSTSGRTEYLNLSSDEVILGILPFFHTFGIGLCLSSITHGATMVTLPRFIPNIYLTAIQNYKVTYVPLVPPLAIFMAKHDLVSKFDLTHVKSIICGAAPLAGEVQDLLSNRFSGVTVRQGFGMTETTLACFTGDTKTAGAVGQVAPHCEAKIVDMESGDSLGPNKDGELCVRGPIITKGYLNNPEATSTLIDAEGWLHTGDVGRYSENGIFYIVDRIKELIKYKGFQVAPAELEGLLVTHEAVGDVAVVGILNEEAGELPRAYVVLKPGCTVDPEELVAWVQERVAPHKKLRGGVEIIDAVPRSPSGKILRRLIREKANAS</sequence>
<comment type="subcellular location">
    <subcellularLocation>
        <location evidence="1">Peroxisome</location>
    </subcellularLocation>
</comment>
<keyword evidence="3" id="KW-0576">Peroxisome</keyword>
<comment type="caution">
    <text evidence="6">The sequence shown here is derived from an EMBL/GenBank/DDBJ whole genome shotgun (WGS) entry which is preliminary data.</text>
</comment>
<dbReference type="InterPro" id="IPR020845">
    <property type="entry name" value="AMP-binding_CS"/>
</dbReference>